<dbReference type="Pfam" id="PF00657">
    <property type="entry name" value="Lipase_GDSL"/>
    <property type="match status" value="1"/>
</dbReference>
<organism evidence="3 4">
    <name type="scientific">Williamsoniiplasma lucivorax</name>
    <dbReference type="NCBI Taxonomy" id="209274"/>
    <lineage>
        <taxon>Bacteria</taxon>
        <taxon>Bacillati</taxon>
        <taxon>Mycoplasmatota</taxon>
        <taxon>Mollicutes</taxon>
        <taxon>Entomoplasmatales</taxon>
        <taxon>Williamsoniiplasma</taxon>
    </lineage>
</organism>
<dbReference type="InterPro" id="IPR051058">
    <property type="entry name" value="GDSL_Est/Lipase"/>
</dbReference>
<dbReference type="STRING" id="1399797.GCA_000518285_00749"/>
<dbReference type="InterPro" id="IPR036514">
    <property type="entry name" value="SGNH_hydro_sf"/>
</dbReference>
<dbReference type="InterPro" id="IPR001087">
    <property type="entry name" value="GDSL"/>
</dbReference>
<feature type="signal peptide" evidence="2">
    <location>
        <begin position="1"/>
        <end position="19"/>
    </location>
</feature>
<reference evidence="3 4" key="1">
    <citation type="submission" date="2017-11" db="EMBL/GenBank/DDBJ databases">
        <title>Genome sequence of Entomoplasma lucivorax PIPN-2 (ATCC 49196).</title>
        <authorList>
            <person name="Lo W.-S."/>
            <person name="Gasparich G.E."/>
            <person name="Kuo C.-H."/>
        </authorList>
    </citation>
    <scope>NUCLEOTIDE SEQUENCE [LARGE SCALE GENOMIC DNA]</scope>
    <source>
        <strain evidence="3 4">PIPN-2</strain>
    </source>
</reference>
<dbReference type="RefSeq" id="WP_028126588.1">
    <property type="nucleotide sequence ID" value="NZ_PHNE01000001.1"/>
</dbReference>
<dbReference type="AlphaFoldDB" id="A0A2S5RFN3"/>
<dbReference type="Proteomes" id="UP000237865">
    <property type="component" value="Unassembled WGS sequence"/>
</dbReference>
<dbReference type="PANTHER" id="PTHR45648:SF5">
    <property type="entry name" value="OS04G0577300 PROTEIN"/>
    <property type="match status" value="1"/>
</dbReference>
<feature type="chain" id="PRO_5015739388" evidence="2">
    <location>
        <begin position="20"/>
        <end position="444"/>
    </location>
</feature>
<proteinExistence type="predicted"/>
<dbReference type="GO" id="GO:0016788">
    <property type="term" value="F:hydrolase activity, acting on ester bonds"/>
    <property type="evidence" value="ECO:0007669"/>
    <property type="project" value="InterPro"/>
</dbReference>
<accession>A0A2S5RFN3</accession>
<dbReference type="EMBL" id="PHNE01000001">
    <property type="protein sequence ID" value="PPE06146.1"/>
    <property type="molecule type" value="Genomic_DNA"/>
</dbReference>
<keyword evidence="1" id="KW-0378">Hydrolase</keyword>
<name>A0A2S5RFN3_9MOLU</name>
<evidence type="ECO:0000313" key="3">
    <source>
        <dbReference type="EMBL" id="PPE06146.1"/>
    </source>
</evidence>
<protein>
    <submittedName>
        <fullName evidence="3">Lipolytic enzyme, GDSL family</fullName>
    </submittedName>
</protein>
<comment type="caution">
    <text evidence="3">The sequence shown here is derived from an EMBL/GenBank/DDBJ whole genome shotgun (WGS) entry which is preliminary data.</text>
</comment>
<keyword evidence="2" id="KW-0732">Signal</keyword>
<dbReference type="PANTHER" id="PTHR45648">
    <property type="entry name" value="GDSL LIPASE/ACYLHYDROLASE FAMILY PROTEIN (AFU_ORTHOLOGUE AFUA_4G14700)"/>
    <property type="match status" value="1"/>
</dbReference>
<dbReference type="PROSITE" id="PS51257">
    <property type="entry name" value="PROKAR_LIPOPROTEIN"/>
    <property type="match status" value="1"/>
</dbReference>
<evidence type="ECO:0000256" key="2">
    <source>
        <dbReference type="SAM" id="SignalP"/>
    </source>
</evidence>
<evidence type="ECO:0000313" key="4">
    <source>
        <dbReference type="Proteomes" id="UP000237865"/>
    </source>
</evidence>
<dbReference type="Gene3D" id="3.40.50.1110">
    <property type="entry name" value="SGNH hydrolase"/>
    <property type="match status" value="1"/>
</dbReference>
<evidence type="ECO:0000256" key="1">
    <source>
        <dbReference type="ARBA" id="ARBA00022801"/>
    </source>
</evidence>
<gene>
    <name evidence="3" type="ORF">ELUCI_v1c04370</name>
</gene>
<dbReference type="SUPFAM" id="SSF52266">
    <property type="entry name" value="SGNH hydrolase"/>
    <property type="match status" value="1"/>
</dbReference>
<sequence>MKKLLSWLTPILFVLPVVATTVACFQKTPINPHENPLYIGRNINKSNAIDSSKQTTSGFTNYFVVGDSLSDVDGLGTLANDKFGSDLLEITVKTGGVGYGDNNQADKNGHNAFTNGVTAGYLLTEKLGFEEFEMKPSNIYTKEPKHAADFQRTKMIYGKNYAVGGATAGKLAFPTSLLLNEATIDVQTKALLQQHQIKDQDLVFMEIGGNDLFSLIGFEPGDDEHRDKFMQDAINRIRIALFNLLNNGVKHIIFMTPPSMNFVPRYGQHFDDNFKPIQGDTEALRILEICQKFYQGIMQVLNQVKQYYPDVVKLFDLFQDAVMRELQNDFKATRPESEQTKVNFKESFSKDASFEIKIDGQALALSGMNWQSLVTDQDAQRAFIATRQQTSQIKLEVTIKANENPNHAGQNIDNYFFTDFVHPTKGVHQMFADKLFEIAKGIKK</sequence>
<keyword evidence="4" id="KW-1185">Reference proteome</keyword>